<feature type="transmembrane region" description="Helical" evidence="1">
    <location>
        <begin position="39"/>
        <end position="57"/>
    </location>
</feature>
<dbReference type="Proteomes" id="UP000177555">
    <property type="component" value="Unassembled WGS sequence"/>
</dbReference>
<sequence length="79" mass="8984">MKIFLQTIAIIFTAIFLVNLTFPKQTYAYLDPGANSYLFQIAIASLLGAILTVKLFFRKIVNFLRNLFSTHANKKNSPK</sequence>
<protein>
    <submittedName>
        <fullName evidence="2">Uncharacterized protein</fullName>
    </submittedName>
</protein>
<evidence type="ECO:0000256" key="1">
    <source>
        <dbReference type="SAM" id="Phobius"/>
    </source>
</evidence>
<keyword evidence="1" id="KW-0812">Transmembrane</keyword>
<proteinExistence type="predicted"/>
<keyword evidence="1" id="KW-1133">Transmembrane helix</keyword>
<accession>A0A1F5JH51</accession>
<dbReference type="AlphaFoldDB" id="A0A1F5JH51"/>
<name>A0A1F5JH51_9BACT</name>
<comment type="caution">
    <text evidence="2">The sequence shown here is derived from an EMBL/GenBank/DDBJ whole genome shotgun (WGS) entry which is preliminary data.</text>
</comment>
<dbReference type="EMBL" id="MFCP01000027">
    <property type="protein sequence ID" value="OGE27878.1"/>
    <property type="molecule type" value="Genomic_DNA"/>
</dbReference>
<keyword evidence="1" id="KW-0472">Membrane</keyword>
<evidence type="ECO:0000313" key="2">
    <source>
        <dbReference type="EMBL" id="OGE27878.1"/>
    </source>
</evidence>
<evidence type="ECO:0000313" key="3">
    <source>
        <dbReference type="Proteomes" id="UP000177555"/>
    </source>
</evidence>
<reference evidence="2 3" key="1">
    <citation type="journal article" date="2016" name="Nat. Commun.">
        <title>Thousands of microbial genomes shed light on interconnected biogeochemical processes in an aquifer system.</title>
        <authorList>
            <person name="Anantharaman K."/>
            <person name="Brown C.T."/>
            <person name="Hug L.A."/>
            <person name="Sharon I."/>
            <person name="Castelle C.J."/>
            <person name="Probst A.J."/>
            <person name="Thomas B.C."/>
            <person name="Singh A."/>
            <person name="Wilkins M.J."/>
            <person name="Karaoz U."/>
            <person name="Brodie E.L."/>
            <person name="Williams K.H."/>
            <person name="Hubbard S.S."/>
            <person name="Banfield J.F."/>
        </authorList>
    </citation>
    <scope>NUCLEOTIDE SEQUENCE [LARGE SCALE GENOMIC DNA]</scope>
</reference>
<gene>
    <name evidence="2" type="ORF">A2867_02295</name>
</gene>
<organism evidence="2 3">
    <name type="scientific">Candidatus Daviesbacteria bacterium RIFCSPHIGHO2_01_FULL_40_11</name>
    <dbReference type="NCBI Taxonomy" id="1797762"/>
    <lineage>
        <taxon>Bacteria</taxon>
        <taxon>Candidatus Daviesiibacteriota</taxon>
    </lineage>
</organism>